<dbReference type="Gene3D" id="3.40.50.1820">
    <property type="entry name" value="alpha/beta hydrolase"/>
    <property type="match status" value="1"/>
</dbReference>
<dbReference type="Proteomes" id="UP000536835">
    <property type="component" value="Unassembled WGS sequence"/>
</dbReference>
<dbReference type="AlphaFoldDB" id="A0A7Y3RPQ5"/>
<dbReference type="EMBL" id="JABFCX010000003">
    <property type="protein sequence ID" value="NNU17550.1"/>
    <property type="molecule type" value="Genomic_DNA"/>
</dbReference>
<dbReference type="GO" id="GO:0016746">
    <property type="term" value="F:acyltransferase activity"/>
    <property type="evidence" value="ECO:0007669"/>
    <property type="project" value="UniProtKB-KW"/>
</dbReference>
<evidence type="ECO:0000259" key="4">
    <source>
        <dbReference type="Pfam" id="PF07167"/>
    </source>
</evidence>
<gene>
    <name evidence="6" type="ORF">HK107_14560</name>
</gene>
<dbReference type="InterPro" id="IPR051321">
    <property type="entry name" value="PHA/PHB_synthase"/>
</dbReference>
<proteinExistence type="predicted"/>
<comment type="caution">
    <text evidence="6">The sequence shown here is derived from an EMBL/GenBank/DDBJ whole genome shotgun (WGS) entry which is preliminary data.</text>
</comment>
<dbReference type="Pfam" id="PF07167">
    <property type="entry name" value="PhaC_N"/>
    <property type="match status" value="1"/>
</dbReference>
<dbReference type="InterPro" id="IPR010941">
    <property type="entry name" value="PhaC_N"/>
</dbReference>
<organism evidence="6 7">
    <name type="scientific">Parvularcula mediterranea</name>
    <dbReference type="NCBI Taxonomy" id="2732508"/>
    <lineage>
        <taxon>Bacteria</taxon>
        <taxon>Pseudomonadati</taxon>
        <taxon>Pseudomonadota</taxon>
        <taxon>Alphaproteobacteria</taxon>
        <taxon>Parvularculales</taxon>
        <taxon>Parvularculaceae</taxon>
        <taxon>Parvularcula</taxon>
    </lineage>
</organism>
<evidence type="ECO:0000313" key="6">
    <source>
        <dbReference type="EMBL" id="NNU17550.1"/>
    </source>
</evidence>
<protein>
    <submittedName>
        <fullName evidence="6">Polyhydroxyalkanoic acid synthase</fullName>
    </submittedName>
</protein>
<keyword evidence="2" id="KW-0012">Acyltransferase</keyword>
<evidence type="ECO:0000256" key="2">
    <source>
        <dbReference type="ARBA" id="ARBA00023315"/>
    </source>
</evidence>
<dbReference type="PANTHER" id="PTHR36837:SF5">
    <property type="entry name" value="POLY-3-HYDROXYBUTYRATE SYNTHASE"/>
    <property type="match status" value="1"/>
</dbReference>
<sequence length="626" mass="70058">MTWEDQRLMDGSLSPDFSGPTANAGSAKPSPASPRWLEVPFTGDMFEAFRHELPAKLDHHAHAMVGKLMGGFSPISVMGSYLDWGTHLLFSPGKQMQVAFKAADKVRRLTAYAQQLTASNATDGLCIEPLAQDRRFRDESWQTWPFNVIHQHFLLTQQFWHNVITGVPGVRPQHEALADFLTRQALDTMSPSNAFFLNPEVLQRTMEERGENLLRGVLYFWDDTFRQLSGRRPAGHEAFTVGENLAATPGEVVYRNHLIELIQYAPTTEEVRLEPILILPAWIMKYYILDLSAENSLVRYLTGQGFTVFMVSWRNPGAGERDIGFDSYLEDGALAALRAVNEAVPEADVHLAGYCLGGTLAAVAAGYLSKREKTGLASLTLLAAQVDFEGAGELSLFISDSQLTFLEDLMEEQGYLDKQQMGGAFQMLRSNDLIWSRGMRHYWLGERRPPNDLMAWNADGTRMPARMHAEYLRRLYLDNELAHGRFDALGQSISLSDIDAPIFAVSTTKDHVAPWPSVYKIHILSDTDVTFVLTSGGHNAGIVSKPGHAGRTFRIRTTPHDAKFQTPEAWEAETEEQDGSWWLAWTAWLEKRSGDPVLGRQPRLVEIAGNDLTQTEKAPGSYVFQL</sequence>
<dbReference type="InterPro" id="IPR029058">
    <property type="entry name" value="AB_hydrolase_fold"/>
</dbReference>
<keyword evidence="1" id="KW-0808">Transferase</keyword>
<name>A0A7Y3RPQ5_9PROT</name>
<reference evidence="6 7" key="1">
    <citation type="submission" date="2020-05" db="EMBL/GenBank/DDBJ databases">
        <title>Parvularcula mediterraneae sp. nov., isolated from polypropylene straw from shallow seawater of the seashore of Laganas in Zakynthos island, Greece.</title>
        <authorList>
            <person name="Szabo I."/>
            <person name="Al-Omari J."/>
            <person name="Rado J."/>
            <person name="Szerdahelyi G.S."/>
        </authorList>
    </citation>
    <scope>NUCLEOTIDE SEQUENCE [LARGE SCALE GENOMIC DNA]</scope>
    <source>
        <strain evidence="6 7">ZS-1/3</strain>
    </source>
</reference>
<dbReference type="PANTHER" id="PTHR36837">
    <property type="entry name" value="POLY(3-HYDROXYALKANOATE) POLYMERASE SUBUNIT PHAC"/>
    <property type="match status" value="1"/>
</dbReference>
<dbReference type="GO" id="GO:0042619">
    <property type="term" value="P:poly-hydroxybutyrate biosynthetic process"/>
    <property type="evidence" value="ECO:0007669"/>
    <property type="project" value="InterPro"/>
</dbReference>
<dbReference type="RefSeq" id="WP_173201076.1">
    <property type="nucleotide sequence ID" value="NZ_JABFCX010000003.1"/>
</dbReference>
<feature type="region of interest" description="Disordered" evidence="3">
    <location>
        <begin position="1"/>
        <end position="33"/>
    </location>
</feature>
<evidence type="ECO:0000313" key="7">
    <source>
        <dbReference type="Proteomes" id="UP000536835"/>
    </source>
</evidence>
<evidence type="ECO:0000256" key="3">
    <source>
        <dbReference type="SAM" id="MobiDB-lite"/>
    </source>
</evidence>
<feature type="domain" description="Poly-beta-hydroxybutyrate polymerase N-terminal" evidence="4">
    <location>
        <begin position="132"/>
        <end position="301"/>
    </location>
</feature>
<feature type="domain" description="Poly-beta-hydroxybutyrate polymerase N-terminal" evidence="5">
    <location>
        <begin position="55"/>
        <end position="94"/>
    </location>
</feature>
<keyword evidence="7" id="KW-1185">Reference proteome</keyword>
<dbReference type="SUPFAM" id="SSF53474">
    <property type="entry name" value="alpha/beta-Hydrolases"/>
    <property type="match status" value="1"/>
</dbReference>
<dbReference type="InterPro" id="IPR022211">
    <property type="entry name" value="PHBC_N"/>
</dbReference>
<accession>A0A7Y3RPQ5</accession>
<evidence type="ECO:0000256" key="1">
    <source>
        <dbReference type="ARBA" id="ARBA00022679"/>
    </source>
</evidence>
<evidence type="ECO:0000259" key="5">
    <source>
        <dbReference type="Pfam" id="PF12551"/>
    </source>
</evidence>
<dbReference type="Pfam" id="PF12551">
    <property type="entry name" value="PHBC_N"/>
    <property type="match status" value="1"/>
</dbReference>